<organism evidence="1 2">
    <name type="scientific">Aspergillus melleus</name>
    <dbReference type="NCBI Taxonomy" id="138277"/>
    <lineage>
        <taxon>Eukaryota</taxon>
        <taxon>Fungi</taxon>
        <taxon>Dikarya</taxon>
        <taxon>Ascomycota</taxon>
        <taxon>Pezizomycotina</taxon>
        <taxon>Eurotiomycetes</taxon>
        <taxon>Eurotiomycetidae</taxon>
        <taxon>Eurotiales</taxon>
        <taxon>Aspergillaceae</taxon>
        <taxon>Aspergillus</taxon>
        <taxon>Aspergillus subgen. Circumdati</taxon>
    </lineage>
</organism>
<comment type="caution">
    <text evidence="1">The sequence shown here is derived from an EMBL/GenBank/DDBJ whole genome shotgun (WGS) entry which is preliminary data.</text>
</comment>
<proteinExistence type="predicted"/>
<sequence>MAHQQKRIMDHRQSKGRSSDEDSYEIVEMPCTRPLAKYNSKRGASPKRTEEAKMVKSTPLICLDSDEEGMSKFNHQPKRTEASSSHNHEPSLVDAEEESKASVKDEKGDIYDNEAASLSHFIGQIESLQSQSPRTPRSSKSRNSLKSSSNVGQRSYFTQGSSSHPSTNPYEHIEDVSGPTEEIELHEISEPHSPHIQQGGIEEDLSEPTEEVEANESSEPRSPGSLQEEIEDVFSDSANESEVLGFLESLEALDFEEELRQIEEVLVGSEELRQIEEALRQPSLSNCMVENPAIQHSVGSGQLDEAEKASVGLTEEHENAEYPTEPLQHHDESGIPGSPEIEDSMAFEEHQDGSDNSASEPSEEAIIFQTTIPQSESLAESFNESLQQPEEPVQTSNQEGEETMSRPSSPQAHESSDHEIQIPFEPTGDPNWHRRVAEIHRMLQTLNISPSQNFAVLATIIMRRLADMSDAELWDALHAAFGVTTFSDIESSNSLSLNARALHDETTQPESVDAESSNTRVLHDACTQADSSNPQFSDTQGHHNQCTQMNLSDIQVANVELPIAQSSNVISHHDQIIKTEPAEETSNAVYTPKVWVANQSMNLRPLYERLDDNTVVLIMVFLSMVGILNGLTFLWVSLASANRT</sequence>
<name>A0ACC3B7R3_9EURO</name>
<gene>
    <name evidence="1" type="ORF">N8T08_002692</name>
</gene>
<evidence type="ECO:0000313" key="1">
    <source>
        <dbReference type="EMBL" id="KAK1146619.1"/>
    </source>
</evidence>
<dbReference type="EMBL" id="JAOPJF010000016">
    <property type="protein sequence ID" value="KAK1146619.1"/>
    <property type="molecule type" value="Genomic_DNA"/>
</dbReference>
<keyword evidence="2" id="KW-1185">Reference proteome</keyword>
<evidence type="ECO:0000313" key="2">
    <source>
        <dbReference type="Proteomes" id="UP001177260"/>
    </source>
</evidence>
<accession>A0ACC3B7R3</accession>
<protein>
    <submittedName>
        <fullName evidence="1">Uncharacterized protein</fullName>
    </submittedName>
</protein>
<dbReference type="Proteomes" id="UP001177260">
    <property type="component" value="Unassembled WGS sequence"/>
</dbReference>
<reference evidence="1 2" key="1">
    <citation type="journal article" date="2023" name="ACS Omega">
        <title>Identification of the Neoaspergillic Acid Biosynthesis Gene Cluster by Establishing an In Vitro CRISPR-Ribonucleoprotein Genetic System in Aspergillus melleus.</title>
        <authorList>
            <person name="Yuan B."/>
            <person name="Grau M.F."/>
            <person name="Murata R.M."/>
            <person name="Torok T."/>
            <person name="Venkateswaran K."/>
            <person name="Stajich J.E."/>
            <person name="Wang C.C.C."/>
        </authorList>
    </citation>
    <scope>NUCLEOTIDE SEQUENCE [LARGE SCALE GENOMIC DNA]</scope>
    <source>
        <strain evidence="1 2">IMV 1140</strain>
    </source>
</reference>